<sequence length="351" mass="39208">MNSLNLDERSKSVLLAIIDKYIETAEPVGSRTIAKNHPQHLSSATIRNAMSDLEDSGFLSQPHTSAGRIPTDKGYRFYVDHLLRPQNFLMQAESLSEAQSLEYPSGKQNLQSVLESACDNLSTVSQQTGLVMLPGFSTTCFKHIEFTKVAPQAALAVFFSEQGILQNKILPIDSSLTQDQLTSISNYLNDEFSGKPIKWIRKELLSRVRLEKEHYNQLAQKAHDLSSALFEDTNNELLVQGALNLLDQPEFNEDIGKIKKLLKTLEEKTKLINLLDLCLDHEGMTILIGQENLQEEMGNCSLIAQNYQLGNEKVGALAVFGSKRMDYKKIISIVNHTAQKVSKLISENQGV</sequence>
<dbReference type="Pfam" id="PF01628">
    <property type="entry name" value="HrcA"/>
    <property type="match status" value="1"/>
</dbReference>
<dbReference type="PANTHER" id="PTHR34824:SF1">
    <property type="entry name" value="HEAT-INDUCIBLE TRANSCRIPTION REPRESSOR HRCA"/>
    <property type="match status" value="1"/>
</dbReference>
<feature type="domain" description="Heat-inducible transcription repressor HrcA C-terminal" evidence="5">
    <location>
        <begin position="112"/>
        <end position="331"/>
    </location>
</feature>
<dbReference type="SUPFAM" id="SSF46785">
    <property type="entry name" value="Winged helix' DNA-binding domain"/>
    <property type="match status" value="1"/>
</dbReference>
<dbReference type="GO" id="GO:0003677">
    <property type="term" value="F:DNA binding"/>
    <property type="evidence" value="ECO:0007669"/>
    <property type="project" value="InterPro"/>
</dbReference>
<evidence type="ECO:0000313" key="6">
    <source>
        <dbReference type="EMBL" id="SUZ74660.1"/>
    </source>
</evidence>
<dbReference type="InterPro" id="IPR036390">
    <property type="entry name" value="WH_DNA-bd_sf"/>
</dbReference>
<proteinExistence type="inferred from homology"/>
<evidence type="ECO:0000259" key="5">
    <source>
        <dbReference type="Pfam" id="PF01628"/>
    </source>
</evidence>
<evidence type="ECO:0000256" key="4">
    <source>
        <dbReference type="ARBA" id="ARBA00023163"/>
    </source>
</evidence>
<dbReference type="EMBL" id="UINC01001218">
    <property type="protein sequence ID" value="SUZ74660.1"/>
    <property type="molecule type" value="Genomic_DNA"/>
</dbReference>
<dbReference type="InterPro" id="IPR021153">
    <property type="entry name" value="HrcA_C"/>
</dbReference>
<gene>
    <name evidence="6" type="ORF">METZ01_LOCUS27514</name>
</gene>
<keyword evidence="3" id="KW-0346">Stress response</keyword>
<dbReference type="GO" id="GO:0045892">
    <property type="term" value="P:negative regulation of DNA-templated transcription"/>
    <property type="evidence" value="ECO:0007669"/>
    <property type="project" value="TreeGrafter"/>
</dbReference>
<dbReference type="AlphaFoldDB" id="A0A381Q6I9"/>
<dbReference type="InterPro" id="IPR002571">
    <property type="entry name" value="HrcA"/>
</dbReference>
<name>A0A381Q6I9_9ZZZZ</name>
<dbReference type="SUPFAM" id="SSF55781">
    <property type="entry name" value="GAF domain-like"/>
    <property type="match status" value="1"/>
</dbReference>
<dbReference type="Gene3D" id="3.30.450.40">
    <property type="match status" value="1"/>
</dbReference>
<dbReference type="InterPro" id="IPR023120">
    <property type="entry name" value="WHTH_transcript_rep_HrcA_IDD"/>
</dbReference>
<dbReference type="InterPro" id="IPR036388">
    <property type="entry name" value="WH-like_DNA-bd_sf"/>
</dbReference>
<dbReference type="Gene3D" id="1.10.10.10">
    <property type="entry name" value="Winged helix-like DNA-binding domain superfamily/Winged helix DNA-binding domain"/>
    <property type="match status" value="1"/>
</dbReference>
<evidence type="ECO:0000256" key="3">
    <source>
        <dbReference type="ARBA" id="ARBA00023016"/>
    </source>
</evidence>
<dbReference type="PIRSF" id="PIRSF005485">
    <property type="entry name" value="HrcA"/>
    <property type="match status" value="1"/>
</dbReference>
<dbReference type="Gene3D" id="3.30.390.60">
    <property type="entry name" value="Heat-inducible transcription repressor hrca homolog, domain 3"/>
    <property type="match status" value="1"/>
</dbReference>
<keyword evidence="1" id="KW-0678">Repressor</keyword>
<dbReference type="NCBIfam" id="TIGR00331">
    <property type="entry name" value="hrcA"/>
    <property type="match status" value="1"/>
</dbReference>
<keyword evidence="2" id="KW-0805">Transcription regulation</keyword>
<dbReference type="HAMAP" id="MF_00081">
    <property type="entry name" value="HrcA"/>
    <property type="match status" value="1"/>
</dbReference>
<dbReference type="InterPro" id="IPR029016">
    <property type="entry name" value="GAF-like_dom_sf"/>
</dbReference>
<evidence type="ECO:0000256" key="2">
    <source>
        <dbReference type="ARBA" id="ARBA00023015"/>
    </source>
</evidence>
<dbReference type="PANTHER" id="PTHR34824">
    <property type="entry name" value="HEAT-INDUCIBLE TRANSCRIPTION REPRESSOR HRCA"/>
    <property type="match status" value="1"/>
</dbReference>
<protein>
    <recommendedName>
        <fullName evidence="5">Heat-inducible transcription repressor HrcA C-terminal domain-containing protein</fullName>
    </recommendedName>
</protein>
<reference evidence="6" key="1">
    <citation type="submission" date="2018-05" db="EMBL/GenBank/DDBJ databases">
        <authorList>
            <person name="Lanie J.A."/>
            <person name="Ng W.-L."/>
            <person name="Kazmierczak K.M."/>
            <person name="Andrzejewski T.M."/>
            <person name="Davidsen T.M."/>
            <person name="Wayne K.J."/>
            <person name="Tettelin H."/>
            <person name="Glass J.I."/>
            <person name="Rusch D."/>
            <person name="Podicherti R."/>
            <person name="Tsui H.-C.T."/>
            <person name="Winkler M.E."/>
        </authorList>
    </citation>
    <scope>NUCLEOTIDE SEQUENCE</scope>
</reference>
<evidence type="ECO:0000256" key="1">
    <source>
        <dbReference type="ARBA" id="ARBA00022491"/>
    </source>
</evidence>
<organism evidence="6">
    <name type="scientific">marine metagenome</name>
    <dbReference type="NCBI Taxonomy" id="408172"/>
    <lineage>
        <taxon>unclassified sequences</taxon>
        <taxon>metagenomes</taxon>
        <taxon>ecological metagenomes</taxon>
    </lineage>
</organism>
<keyword evidence="4" id="KW-0804">Transcription</keyword>
<accession>A0A381Q6I9</accession>